<dbReference type="PANTHER" id="PTHR12558">
    <property type="entry name" value="CELL DIVISION CYCLE 16,23,27"/>
    <property type="match status" value="1"/>
</dbReference>
<name>A0A0W8G132_9ZZZZ</name>
<dbReference type="EMBL" id="LNQE01000396">
    <property type="protein sequence ID" value="KUG26863.1"/>
    <property type="molecule type" value="Genomic_DNA"/>
</dbReference>
<dbReference type="PANTHER" id="PTHR12558:SF13">
    <property type="entry name" value="CELL DIVISION CYCLE PROTEIN 27 HOMOLOG"/>
    <property type="match status" value="1"/>
</dbReference>
<gene>
    <name evidence="1" type="ORF">ASZ90_003303</name>
</gene>
<dbReference type="SUPFAM" id="SSF48452">
    <property type="entry name" value="TPR-like"/>
    <property type="match status" value="2"/>
</dbReference>
<dbReference type="Pfam" id="PF13424">
    <property type="entry name" value="TPR_12"/>
    <property type="match status" value="1"/>
</dbReference>
<evidence type="ECO:0000313" key="1">
    <source>
        <dbReference type="EMBL" id="KUG26863.1"/>
    </source>
</evidence>
<accession>A0A0W8G132</accession>
<comment type="caution">
    <text evidence="1">The sequence shown here is derived from an EMBL/GenBank/DDBJ whole genome shotgun (WGS) entry which is preliminary data.</text>
</comment>
<protein>
    <submittedName>
        <fullName evidence="1">Tpr domain protein</fullName>
    </submittedName>
</protein>
<dbReference type="AlphaFoldDB" id="A0A0W8G132"/>
<sequence>MKNIVILFVFISVIIAQTKLEVANKLILKNKFAEAAIILNEYVDVNQDSEAYLKLGICYKNLMKNNEALISFQKADELDSNNIEILINLAQLYSIIGFMDKSTSTYEQIISLDSLNNFAMINLAKLYLDANRIYDAKKLYTTLLFDDSLNSFYHRQLAYTFQKENKIDTALYHYKKSFELNNADIFTVSNLAKIYYQKELPDTAIVLIDKGLEVFHNNTQLLKLKSDIYFSLRNYSGAVNAIVRLIANGDESAQLYQRLGICYYQISVENFVGEAQVQKLESAIVALNKSVLMDSTQSLTELYLGMTYKELERNEDALIHFNKSLDLIYPKYTSAIYTNMAIVNNKIGKHSDAIRNFKSAMKFDSANQNYFYYLASTYDQYYSDKSVPLLYYQLFVKQSDSLEPSILNYAQKRIDELKEKVHFQNGNANKLSGL</sequence>
<dbReference type="InterPro" id="IPR019734">
    <property type="entry name" value="TPR_rpt"/>
</dbReference>
<dbReference type="Gene3D" id="1.25.40.10">
    <property type="entry name" value="Tetratricopeptide repeat domain"/>
    <property type="match status" value="2"/>
</dbReference>
<dbReference type="InterPro" id="IPR011990">
    <property type="entry name" value="TPR-like_helical_dom_sf"/>
</dbReference>
<dbReference type="Pfam" id="PF13181">
    <property type="entry name" value="TPR_8"/>
    <property type="match status" value="1"/>
</dbReference>
<reference evidence="1" key="1">
    <citation type="journal article" date="2015" name="Proc. Natl. Acad. Sci. U.S.A.">
        <title>Networks of energetic and metabolic interactions define dynamics in microbial communities.</title>
        <authorList>
            <person name="Embree M."/>
            <person name="Liu J.K."/>
            <person name="Al-Bassam M.M."/>
            <person name="Zengler K."/>
        </authorList>
    </citation>
    <scope>NUCLEOTIDE SEQUENCE</scope>
</reference>
<dbReference type="PROSITE" id="PS50005">
    <property type="entry name" value="TPR"/>
    <property type="match status" value="2"/>
</dbReference>
<proteinExistence type="predicted"/>
<dbReference type="SMART" id="SM00028">
    <property type="entry name" value="TPR"/>
    <property type="match status" value="6"/>
</dbReference>
<organism evidence="1">
    <name type="scientific">hydrocarbon metagenome</name>
    <dbReference type="NCBI Taxonomy" id="938273"/>
    <lineage>
        <taxon>unclassified sequences</taxon>
        <taxon>metagenomes</taxon>
        <taxon>ecological metagenomes</taxon>
    </lineage>
</organism>